<evidence type="ECO:0000313" key="2">
    <source>
        <dbReference type="Proteomes" id="UP000076532"/>
    </source>
</evidence>
<dbReference type="Proteomes" id="UP000076532">
    <property type="component" value="Unassembled WGS sequence"/>
</dbReference>
<dbReference type="AlphaFoldDB" id="A0A167V135"/>
<accession>A0A167V135</accession>
<gene>
    <name evidence="1" type="ORF">FIBSPDRAFT_398327</name>
</gene>
<organism evidence="1 2">
    <name type="scientific">Athelia psychrophila</name>
    <dbReference type="NCBI Taxonomy" id="1759441"/>
    <lineage>
        <taxon>Eukaryota</taxon>
        <taxon>Fungi</taxon>
        <taxon>Dikarya</taxon>
        <taxon>Basidiomycota</taxon>
        <taxon>Agaricomycotina</taxon>
        <taxon>Agaricomycetes</taxon>
        <taxon>Agaricomycetidae</taxon>
        <taxon>Atheliales</taxon>
        <taxon>Atheliaceae</taxon>
        <taxon>Athelia</taxon>
    </lineage>
</organism>
<proteinExistence type="predicted"/>
<sequence length="58" mass="6357">MVPHSHHRHRCAVTALVLSACIKGTVADAVLLSISFVTILKAVTIDMEQLHLQTLLRP</sequence>
<reference evidence="1 2" key="1">
    <citation type="journal article" date="2016" name="Mol. Biol. Evol.">
        <title>Comparative Genomics of Early-Diverging Mushroom-Forming Fungi Provides Insights into the Origins of Lignocellulose Decay Capabilities.</title>
        <authorList>
            <person name="Nagy L.G."/>
            <person name="Riley R."/>
            <person name="Tritt A."/>
            <person name="Adam C."/>
            <person name="Daum C."/>
            <person name="Floudas D."/>
            <person name="Sun H."/>
            <person name="Yadav J.S."/>
            <person name="Pangilinan J."/>
            <person name="Larsson K.H."/>
            <person name="Matsuura K."/>
            <person name="Barry K."/>
            <person name="Labutti K."/>
            <person name="Kuo R."/>
            <person name="Ohm R.A."/>
            <person name="Bhattacharya S.S."/>
            <person name="Shirouzu T."/>
            <person name="Yoshinaga Y."/>
            <person name="Martin F.M."/>
            <person name="Grigoriev I.V."/>
            <person name="Hibbett D.S."/>
        </authorList>
    </citation>
    <scope>NUCLEOTIDE SEQUENCE [LARGE SCALE GENOMIC DNA]</scope>
    <source>
        <strain evidence="1 2">CBS 109695</strain>
    </source>
</reference>
<dbReference type="EMBL" id="KV417915">
    <property type="protein sequence ID" value="KZP04526.1"/>
    <property type="molecule type" value="Genomic_DNA"/>
</dbReference>
<protein>
    <submittedName>
        <fullName evidence="1">Uncharacterized protein</fullName>
    </submittedName>
</protein>
<keyword evidence="2" id="KW-1185">Reference proteome</keyword>
<name>A0A167V135_9AGAM</name>
<evidence type="ECO:0000313" key="1">
    <source>
        <dbReference type="EMBL" id="KZP04526.1"/>
    </source>
</evidence>